<keyword evidence="2" id="KW-1185">Reference proteome</keyword>
<protein>
    <submittedName>
        <fullName evidence="1">Uncharacterized protein</fullName>
    </submittedName>
</protein>
<reference evidence="1" key="1">
    <citation type="submission" date="2024-03" db="EMBL/GenBank/DDBJ databases">
        <authorList>
            <consortium name="ELIXIR-Norway"/>
            <consortium name="Elixir Norway"/>
        </authorList>
    </citation>
    <scope>NUCLEOTIDE SEQUENCE</scope>
</reference>
<gene>
    <name evidence="1" type="ORF">CSSPJE1EN2_LOCUS2798</name>
</gene>
<evidence type="ECO:0000313" key="1">
    <source>
        <dbReference type="EMBL" id="CAK9859803.1"/>
    </source>
</evidence>
<sequence length="84" mass="9161">MSMRTMSLTVLPGLRHRQEELGVFNKRGLLMRWLSAAAVAGSPCTPETVLADATAMEATAEVLAVFSRKTLKQKKNTDAQKGEL</sequence>
<proteinExistence type="predicted"/>
<dbReference type="Proteomes" id="UP001497522">
    <property type="component" value="Chromosome 10"/>
</dbReference>
<dbReference type="EMBL" id="OZ023711">
    <property type="protein sequence ID" value="CAK9859803.1"/>
    <property type="molecule type" value="Genomic_DNA"/>
</dbReference>
<organism evidence="1 2">
    <name type="scientific">Sphagnum jensenii</name>
    <dbReference type="NCBI Taxonomy" id="128206"/>
    <lineage>
        <taxon>Eukaryota</taxon>
        <taxon>Viridiplantae</taxon>
        <taxon>Streptophyta</taxon>
        <taxon>Embryophyta</taxon>
        <taxon>Bryophyta</taxon>
        <taxon>Sphagnophytina</taxon>
        <taxon>Sphagnopsida</taxon>
        <taxon>Sphagnales</taxon>
        <taxon>Sphagnaceae</taxon>
        <taxon>Sphagnum</taxon>
    </lineage>
</organism>
<evidence type="ECO:0000313" key="2">
    <source>
        <dbReference type="Proteomes" id="UP001497522"/>
    </source>
</evidence>
<name>A0ABP1AB72_9BRYO</name>
<accession>A0ABP1AB72</accession>